<dbReference type="Gene3D" id="3.40.50.720">
    <property type="entry name" value="NAD(P)-binding Rossmann-like Domain"/>
    <property type="match status" value="1"/>
</dbReference>
<dbReference type="InterPro" id="IPR052585">
    <property type="entry name" value="Lipid_raft_assoc_Zn_ADH"/>
</dbReference>
<proteinExistence type="predicted"/>
<evidence type="ECO:0000313" key="3">
    <source>
        <dbReference type="Proteomes" id="UP000730482"/>
    </source>
</evidence>
<accession>A0ABS5KRN8</accession>
<dbReference type="PANTHER" id="PTHR43482:SF1">
    <property type="entry name" value="PROTEIN AST1-RELATED"/>
    <property type="match status" value="1"/>
</dbReference>
<dbReference type="SUPFAM" id="SSF50129">
    <property type="entry name" value="GroES-like"/>
    <property type="match status" value="1"/>
</dbReference>
<evidence type="ECO:0000259" key="1">
    <source>
        <dbReference type="SMART" id="SM00829"/>
    </source>
</evidence>
<dbReference type="Gene3D" id="3.90.180.10">
    <property type="entry name" value="Medium-chain alcohol dehydrogenases, catalytic domain"/>
    <property type="match status" value="1"/>
</dbReference>
<evidence type="ECO:0000313" key="2">
    <source>
        <dbReference type="EMBL" id="MBS2548708.1"/>
    </source>
</evidence>
<gene>
    <name evidence="2" type="ORF">KGQ19_17720</name>
</gene>
<dbReference type="Pfam" id="PF08240">
    <property type="entry name" value="ADH_N"/>
    <property type="match status" value="1"/>
</dbReference>
<dbReference type="InterPro" id="IPR011032">
    <property type="entry name" value="GroES-like_sf"/>
</dbReference>
<dbReference type="InterPro" id="IPR013154">
    <property type="entry name" value="ADH-like_N"/>
</dbReference>
<dbReference type="EMBL" id="JAAFYZ010000054">
    <property type="protein sequence ID" value="MBS2548708.1"/>
    <property type="molecule type" value="Genomic_DNA"/>
</dbReference>
<name>A0ABS5KRN8_9ACTN</name>
<dbReference type="CDD" id="cd05289">
    <property type="entry name" value="MDR_like_2"/>
    <property type="match status" value="1"/>
</dbReference>
<dbReference type="InterPro" id="IPR020843">
    <property type="entry name" value="ER"/>
</dbReference>
<dbReference type="SUPFAM" id="SSF51735">
    <property type="entry name" value="NAD(P)-binding Rossmann-fold domains"/>
    <property type="match status" value="1"/>
</dbReference>
<organism evidence="2 3">
    <name type="scientific">Catenulispora pinistramenti</name>
    <dbReference type="NCBI Taxonomy" id="2705254"/>
    <lineage>
        <taxon>Bacteria</taxon>
        <taxon>Bacillati</taxon>
        <taxon>Actinomycetota</taxon>
        <taxon>Actinomycetes</taxon>
        <taxon>Catenulisporales</taxon>
        <taxon>Catenulisporaceae</taxon>
        <taxon>Catenulispora</taxon>
    </lineage>
</organism>
<reference evidence="2 3" key="1">
    <citation type="submission" date="2020-02" db="EMBL/GenBank/DDBJ databases">
        <title>Acidophilic actinobacteria isolated from forest soil.</title>
        <authorList>
            <person name="Golinska P."/>
        </authorList>
    </citation>
    <scope>NUCLEOTIDE SEQUENCE [LARGE SCALE GENOMIC DNA]</scope>
    <source>
        <strain evidence="2 3">NL8</strain>
    </source>
</reference>
<dbReference type="Pfam" id="PF13602">
    <property type="entry name" value="ADH_zinc_N_2"/>
    <property type="match status" value="1"/>
</dbReference>
<dbReference type="Proteomes" id="UP000730482">
    <property type="component" value="Unassembled WGS sequence"/>
</dbReference>
<dbReference type="InterPro" id="IPR036291">
    <property type="entry name" value="NAD(P)-bd_dom_sf"/>
</dbReference>
<feature type="domain" description="Enoyl reductase (ER)" evidence="1">
    <location>
        <begin position="10"/>
        <end position="305"/>
    </location>
</feature>
<keyword evidence="3" id="KW-1185">Reference proteome</keyword>
<comment type="caution">
    <text evidence="2">The sequence shown here is derived from an EMBL/GenBank/DDBJ whole genome shotgun (WGS) entry which is preliminary data.</text>
</comment>
<protein>
    <submittedName>
        <fullName evidence="2">NADP-dependent oxidoreductase</fullName>
    </submittedName>
</protein>
<dbReference type="SMART" id="SM00829">
    <property type="entry name" value="PKS_ER"/>
    <property type="match status" value="1"/>
</dbReference>
<sequence length="307" mass="31088">MRAVGVKDYGATPELLDLPKPAAGPGQVLVRVEAAGVNPVDLAIAAGAFGRPPLPLILGVDFAGRVENVGSGVTRYSPGDPVFGRAAGTYAEYVVVDETGPVVAAPDAVELKTAAALPTAGMTALGILDAAEVRGGESLLLIGAAGGVGTFLTQLAAARDARVLAVTRGDERVRLGLFGAAVTVDATTQDVARQVRDEQYPQGVDVLVDLVSADPEAFEANKSMVHDGGVAVSTRGATREHGKVQSGVEELAFVVRPSAELLTALAKEVDGGSLRVFVEAEVPLAEAAGAVARVAGGGARGKTIVKP</sequence>
<dbReference type="RefSeq" id="WP_212010283.1">
    <property type="nucleotide sequence ID" value="NZ_JAAFYZ010000054.1"/>
</dbReference>
<dbReference type="PANTHER" id="PTHR43482">
    <property type="entry name" value="PROTEIN AST1-RELATED"/>
    <property type="match status" value="1"/>
</dbReference>